<organism evidence="1 2">
    <name type="scientific">Datura stramonium</name>
    <name type="common">Jimsonweed</name>
    <name type="synonym">Common thornapple</name>
    <dbReference type="NCBI Taxonomy" id="4076"/>
    <lineage>
        <taxon>Eukaryota</taxon>
        <taxon>Viridiplantae</taxon>
        <taxon>Streptophyta</taxon>
        <taxon>Embryophyta</taxon>
        <taxon>Tracheophyta</taxon>
        <taxon>Spermatophyta</taxon>
        <taxon>Magnoliopsida</taxon>
        <taxon>eudicotyledons</taxon>
        <taxon>Gunneridae</taxon>
        <taxon>Pentapetalae</taxon>
        <taxon>asterids</taxon>
        <taxon>lamiids</taxon>
        <taxon>Solanales</taxon>
        <taxon>Solanaceae</taxon>
        <taxon>Solanoideae</taxon>
        <taxon>Datureae</taxon>
        <taxon>Datura</taxon>
    </lineage>
</organism>
<evidence type="ECO:0000313" key="1">
    <source>
        <dbReference type="EMBL" id="MCE0481449.1"/>
    </source>
</evidence>
<evidence type="ECO:0000313" key="2">
    <source>
        <dbReference type="Proteomes" id="UP000823775"/>
    </source>
</evidence>
<comment type="caution">
    <text evidence="1">The sequence shown here is derived from an EMBL/GenBank/DDBJ whole genome shotgun (WGS) entry which is preliminary data.</text>
</comment>
<name>A0ABS8VL00_DATST</name>
<keyword evidence="2" id="KW-1185">Reference proteome</keyword>
<reference evidence="1 2" key="1">
    <citation type="journal article" date="2021" name="BMC Genomics">
        <title>Datura genome reveals duplications of psychoactive alkaloid biosynthetic genes and high mutation rate following tissue culture.</title>
        <authorList>
            <person name="Rajewski A."/>
            <person name="Carter-House D."/>
            <person name="Stajich J."/>
            <person name="Litt A."/>
        </authorList>
    </citation>
    <scope>NUCLEOTIDE SEQUENCE [LARGE SCALE GENOMIC DNA]</scope>
    <source>
        <strain evidence="1">AR-01</strain>
    </source>
</reference>
<dbReference type="EMBL" id="JACEIK010005416">
    <property type="protein sequence ID" value="MCE0481449.1"/>
    <property type="molecule type" value="Genomic_DNA"/>
</dbReference>
<proteinExistence type="predicted"/>
<gene>
    <name evidence="1" type="ORF">HAX54_039220</name>
</gene>
<accession>A0ABS8VL00</accession>
<protein>
    <submittedName>
        <fullName evidence="1">Uncharacterized protein</fullName>
    </submittedName>
</protein>
<dbReference type="Proteomes" id="UP000823775">
    <property type="component" value="Unassembled WGS sequence"/>
</dbReference>
<sequence>MQLANSELGIGGGHLRLKRRNTGQDSIDAKIALHWQVADLRSEMQDKGRSGFKALGHCPIPALRGLRLEKHWCTADSESLCQVVCPSRQLNCDSRVYTCVSQL</sequence>